<dbReference type="InterPro" id="IPR052056">
    <property type="entry name" value="Mono-ARTD/PARP"/>
</dbReference>
<dbReference type="GO" id="GO:0005634">
    <property type="term" value="C:nucleus"/>
    <property type="evidence" value="ECO:0007669"/>
    <property type="project" value="UniProtKB-SubCell"/>
</dbReference>
<dbReference type="SUPFAM" id="SSF52949">
    <property type="entry name" value="Macro domain-like"/>
    <property type="match status" value="1"/>
</dbReference>
<dbReference type="Gene3D" id="3.90.228.10">
    <property type="match status" value="1"/>
</dbReference>
<dbReference type="Pfam" id="PF01661">
    <property type="entry name" value="Macro"/>
    <property type="match status" value="1"/>
</dbReference>
<dbReference type="PANTHER" id="PTHR14453">
    <property type="entry name" value="PARP/ZINC FINGER CCCH TYPE DOMAIN CONTAINING PROTEIN"/>
    <property type="match status" value="1"/>
</dbReference>
<evidence type="ECO:0000256" key="1">
    <source>
        <dbReference type="ARBA" id="ARBA00004123"/>
    </source>
</evidence>
<evidence type="ECO:0000256" key="6">
    <source>
        <dbReference type="SAM" id="MobiDB-lite"/>
    </source>
</evidence>
<evidence type="ECO:0000256" key="4">
    <source>
        <dbReference type="ARBA" id="ARBA00023027"/>
    </source>
</evidence>
<evidence type="ECO:0000256" key="5">
    <source>
        <dbReference type="ARBA" id="ARBA00023242"/>
    </source>
</evidence>
<dbReference type="Proteomes" id="UP001208570">
    <property type="component" value="Unassembled WGS sequence"/>
</dbReference>
<keyword evidence="5" id="KW-0539">Nucleus</keyword>
<dbReference type="Gene3D" id="3.40.220.10">
    <property type="entry name" value="Leucine Aminopeptidase, subunit E, domain 1"/>
    <property type="match status" value="1"/>
</dbReference>
<gene>
    <name evidence="8" type="ORF">LSH36_989g00021</name>
</gene>
<comment type="caution">
    <text evidence="8">The sequence shown here is derived from an EMBL/GenBank/DDBJ whole genome shotgun (WGS) entry which is preliminary data.</text>
</comment>
<keyword evidence="2" id="KW-0328">Glycosyltransferase</keyword>
<accession>A0AAD9MSG0</accession>
<evidence type="ECO:0000259" key="7">
    <source>
        <dbReference type="PROSITE" id="PS51154"/>
    </source>
</evidence>
<evidence type="ECO:0000313" key="9">
    <source>
        <dbReference type="Proteomes" id="UP001208570"/>
    </source>
</evidence>
<dbReference type="SMART" id="SM00506">
    <property type="entry name" value="A1pp"/>
    <property type="match status" value="1"/>
</dbReference>
<name>A0AAD9MSG0_9ANNE</name>
<evidence type="ECO:0000256" key="3">
    <source>
        <dbReference type="ARBA" id="ARBA00022679"/>
    </source>
</evidence>
<comment type="subcellular location">
    <subcellularLocation>
        <location evidence="1">Nucleus</location>
    </subcellularLocation>
</comment>
<organism evidence="8 9">
    <name type="scientific">Paralvinella palmiformis</name>
    <dbReference type="NCBI Taxonomy" id="53620"/>
    <lineage>
        <taxon>Eukaryota</taxon>
        <taxon>Metazoa</taxon>
        <taxon>Spiralia</taxon>
        <taxon>Lophotrochozoa</taxon>
        <taxon>Annelida</taxon>
        <taxon>Polychaeta</taxon>
        <taxon>Sedentaria</taxon>
        <taxon>Canalipalpata</taxon>
        <taxon>Terebellida</taxon>
        <taxon>Terebelliformia</taxon>
        <taxon>Alvinellidae</taxon>
        <taxon>Paralvinella</taxon>
    </lineage>
</organism>
<keyword evidence="4" id="KW-0520">NAD</keyword>
<dbReference type="InterPro" id="IPR002589">
    <property type="entry name" value="Macro_dom"/>
</dbReference>
<dbReference type="GO" id="GO:0016757">
    <property type="term" value="F:glycosyltransferase activity"/>
    <property type="evidence" value="ECO:0007669"/>
    <property type="project" value="UniProtKB-KW"/>
</dbReference>
<evidence type="ECO:0000256" key="2">
    <source>
        <dbReference type="ARBA" id="ARBA00022676"/>
    </source>
</evidence>
<reference evidence="8" key="1">
    <citation type="journal article" date="2023" name="Mol. Biol. Evol.">
        <title>Third-Generation Sequencing Reveals the Adaptive Role of the Epigenome in Three Deep-Sea Polychaetes.</title>
        <authorList>
            <person name="Perez M."/>
            <person name="Aroh O."/>
            <person name="Sun Y."/>
            <person name="Lan Y."/>
            <person name="Juniper S.K."/>
            <person name="Young C.R."/>
            <person name="Angers B."/>
            <person name="Qian P.Y."/>
        </authorList>
    </citation>
    <scope>NUCLEOTIDE SEQUENCE</scope>
    <source>
        <strain evidence="8">P08H-3</strain>
    </source>
</reference>
<dbReference type="GO" id="GO:0003714">
    <property type="term" value="F:transcription corepressor activity"/>
    <property type="evidence" value="ECO:0007669"/>
    <property type="project" value="TreeGrafter"/>
</dbReference>
<keyword evidence="3" id="KW-0808">Transferase</keyword>
<dbReference type="EMBL" id="JAODUP010000989">
    <property type="protein sequence ID" value="KAK2142166.1"/>
    <property type="molecule type" value="Genomic_DNA"/>
</dbReference>
<sequence length="354" mass="39257">MFKKKIVDRIIDEDYCYGDSESDNEDDPNDVSGSSSLDFELTTSMTEELFAENFSIAEFLYSQKFHVRVKLGRLEIEKVDGILNITCSNLELDGGQVSAAILKTAGQAVQKECDVKHPEPLELGEIFVTSAANLHAKYIFHGCCSLWDGGKNLSDLISNVLVEADRRKLQSFALPVVGTGLLKYPPAEVAKIIVDQIEKFVMENPDSTLTDIRIILHPTNRSTMRSFIKVADSVCVQFNSMMMVNDIDALWKDSGTRHGDGVYFAASPYMSGSVVFSPPDSQGNSYIYQARVLIGRTGTGKPGLKEPPLMADSSGRRYDSVSDADGSIYAIFYDAHAYPEYLIIFRKDVFGNHH</sequence>
<dbReference type="PANTHER" id="PTHR14453:SF67">
    <property type="entry name" value="POLY [ADP-RIBOSE] POLYMERASE"/>
    <property type="match status" value="1"/>
</dbReference>
<feature type="region of interest" description="Disordered" evidence="6">
    <location>
        <begin position="17"/>
        <end position="36"/>
    </location>
</feature>
<dbReference type="GO" id="GO:0010629">
    <property type="term" value="P:negative regulation of gene expression"/>
    <property type="evidence" value="ECO:0007669"/>
    <property type="project" value="TreeGrafter"/>
</dbReference>
<dbReference type="GO" id="GO:0005737">
    <property type="term" value="C:cytoplasm"/>
    <property type="evidence" value="ECO:0007669"/>
    <property type="project" value="TreeGrafter"/>
</dbReference>
<dbReference type="AlphaFoldDB" id="A0AAD9MSG0"/>
<feature type="compositionally biased region" description="Acidic residues" evidence="6">
    <location>
        <begin position="17"/>
        <end position="29"/>
    </location>
</feature>
<protein>
    <recommendedName>
        <fullName evidence="7">Macro domain-containing protein</fullName>
    </recommendedName>
</protein>
<proteinExistence type="predicted"/>
<dbReference type="InterPro" id="IPR043472">
    <property type="entry name" value="Macro_dom-like"/>
</dbReference>
<feature type="domain" description="Macro" evidence="7">
    <location>
        <begin position="54"/>
        <end position="235"/>
    </location>
</feature>
<dbReference type="SUPFAM" id="SSF56399">
    <property type="entry name" value="ADP-ribosylation"/>
    <property type="match status" value="1"/>
</dbReference>
<keyword evidence="9" id="KW-1185">Reference proteome</keyword>
<dbReference type="PROSITE" id="PS51154">
    <property type="entry name" value="MACRO"/>
    <property type="match status" value="1"/>
</dbReference>
<evidence type="ECO:0000313" key="8">
    <source>
        <dbReference type="EMBL" id="KAK2142166.1"/>
    </source>
</evidence>